<evidence type="ECO:0000313" key="2">
    <source>
        <dbReference type="EMBL" id="MEA5518222.1"/>
    </source>
</evidence>
<keyword evidence="3" id="KW-1185">Reference proteome</keyword>
<dbReference type="NCBIfam" id="TIGR02595">
    <property type="entry name" value="PEP_CTERM"/>
    <property type="match status" value="1"/>
</dbReference>
<accession>A0ABU5TTJ5</accession>
<dbReference type="NCBIfam" id="NF038121">
    <property type="entry name" value="PEP_CTERM_LEVG"/>
    <property type="match status" value="1"/>
</dbReference>
<name>A0ABU5TTJ5_9CYAN</name>
<evidence type="ECO:0000256" key="1">
    <source>
        <dbReference type="SAM" id="SignalP"/>
    </source>
</evidence>
<evidence type="ECO:0000313" key="3">
    <source>
        <dbReference type="Proteomes" id="UP001301728"/>
    </source>
</evidence>
<dbReference type="InterPro" id="IPR013424">
    <property type="entry name" value="Ice-binding_C"/>
</dbReference>
<dbReference type="EMBL" id="JAYGHT010000008">
    <property type="protein sequence ID" value="MEA5518222.1"/>
    <property type="molecule type" value="Genomic_DNA"/>
</dbReference>
<keyword evidence="1" id="KW-0732">Signal</keyword>
<comment type="caution">
    <text evidence="2">The sequence shown here is derived from an EMBL/GenBank/DDBJ whole genome shotgun (WGS) entry which is preliminary data.</text>
</comment>
<feature type="signal peptide" evidence="1">
    <location>
        <begin position="1"/>
        <end position="27"/>
    </location>
</feature>
<feature type="chain" id="PRO_5047534636" evidence="1">
    <location>
        <begin position="28"/>
        <end position="246"/>
    </location>
</feature>
<protein>
    <submittedName>
        <fullName evidence="2">LEVG family PEP-CTERM protein</fullName>
    </submittedName>
</protein>
<proteinExistence type="predicted"/>
<dbReference type="Proteomes" id="UP001301728">
    <property type="component" value="Unassembled WGS sequence"/>
</dbReference>
<sequence>MKSPFFRTLLATTTTVAVSAIASSGYAVSLVPDSEGEINVGLGCLDSAQCITPDSLSFVESILSLTDDTTGSTSRLFIDDLTTENQYGDQISFSQTDAGTKPTDVWFRPVAYDQATDSYPEDGQLEVGTYTFEFATILEELTIEYFDTESQNTTGVVAINGNSLASPDWVLSGSNGNTFSQTFNDVSSLTLKLGLFDPEGLLVKKPGDGVRFRLAATTVPEPTTMGGLVAVGLALVGSKLRQSRRI</sequence>
<reference evidence="2 3" key="1">
    <citation type="submission" date="2023-12" db="EMBL/GenBank/DDBJ databases">
        <title>Baltic Sea Cyanobacteria.</title>
        <authorList>
            <person name="Delbaje E."/>
            <person name="Fewer D.P."/>
            <person name="Shishido T.K."/>
        </authorList>
    </citation>
    <scope>NUCLEOTIDE SEQUENCE [LARGE SCALE GENOMIC DNA]</scope>
    <source>
        <strain evidence="2 3">CCNP 1315</strain>
    </source>
</reference>
<organism evidence="2 3">
    <name type="scientific">Limnoraphis robusta CCNP1315</name>
    <dbReference type="NCBI Taxonomy" id="3110306"/>
    <lineage>
        <taxon>Bacteria</taxon>
        <taxon>Bacillati</taxon>
        <taxon>Cyanobacteriota</taxon>
        <taxon>Cyanophyceae</taxon>
        <taxon>Oscillatoriophycideae</taxon>
        <taxon>Oscillatoriales</taxon>
        <taxon>Sirenicapillariaceae</taxon>
        <taxon>Limnoraphis</taxon>
    </lineage>
</organism>
<dbReference type="RefSeq" id="WP_049561093.1">
    <property type="nucleotide sequence ID" value="NZ_JAYGHT010000008.1"/>
</dbReference>
<gene>
    <name evidence="2" type="ORF">VB854_04575</name>
</gene>